<sequence>MVILEPFEIFELAFHCRQSEVNQHPVAEVIPVLLRSVESASREEAVEKRNTECVMNAIFIEEGMRLLHRVSLEMAFADSFLADQNLGHIAQEEAPPIFWDVRMDLLNYPEHANTHGPTGERIENGMMFWEGVANERFAAEG</sequence>
<protein>
    <submittedName>
        <fullName evidence="1">Uncharacterized protein</fullName>
    </submittedName>
</protein>
<dbReference type="Proteomes" id="UP000712281">
    <property type="component" value="Unassembled WGS sequence"/>
</dbReference>
<evidence type="ECO:0000313" key="1">
    <source>
        <dbReference type="EMBL" id="KAF2597068.1"/>
    </source>
</evidence>
<dbReference type="EMBL" id="QGKW02000717">
    <property type="protein sequence ID" value="KAF2597068.1"/>
    <property type="molecule type" value="Genomic_DNA"/>
</dbReference>
<reference evidence="1" key="1">
    <citation type="submission" date="2019-12" db="EMBL/GenBank/DDBJ databases">
        <title>Genome sequencing and annotation of Brassica cretica.</title>
        <authorList>
            <person name="Studholme D.J."/>
            <person name="Sarris P.F."/>
        </authorList>
    </citation>
    <scope>NUCLEOTIDE SEQUENCE</scope>
    <source>
        <strain evidence="1">PFS-001/15</strain>
        <tissue evidence="1">Leaf</tissue>
    </source>
</reference>
<name>A0A8S9KUV9_BRACR</name>
<gene>
    <name evidence="1" type="ORF">F2Q68_00009737</name>
</gene>
<accession>A0A8S9KUV9</accession>
<proteinExistence type="predicted"/>
<comment type="caution">
    <text evidence="1">The sequence shown here is derived from an EMBL/GenBank/DDBJ whole genome shotgun (WGS) entry which is preliminary data.</text>
</comment>
<organism evidence="1 2">
    <name type="scientific">Brassica cretica</name>
    <name type="common">Mustard</name>
    <dbReference type="NCBI Taxonomy" id="69181"/>
    <lineage>
        <taxon>Eukaryota</taxon>
        <taxon>Viridiplantae</taxon>
        <taxon>Streptophyta</taxon>
        <taxon>Embryophyta</taxon>
        <taxon>Tracheophyta</taxon>
        <taxon>Spermatophyta</taxon>
        <taxon>Magnoliopsida</taxon>
        <taxon>eudicotyledons</taxon>
        <taxon>Gunneridae</taxon>
        <taxon>Pentapetalae</taxon>
        <taxon>rosids</taxon>
        <taxon>malvids</taxon>
        <taxon>Brassicales</taxon>
        <taxon>Brassicaceae</taxon>
        <taxon>Brassiceae</taxon>
        <taxon>Brassica</taxon>
    </lineage>
</organism>
<evidence type="ECO:0000313" key="2">
    <source>
        <dbReference type="Proteomes" id="UP000712281"/>
    </source>
</evidence>
<dbReference type="AlphaFoldDB" id="A0A8S9KUV9"/>